<comment type="function">
    <text evidence="2">May play the central regulatory role in sporulation. It may be an element of the effector pathway responsible for the activation of sporulation genes in response to nutritional stress. Spo0A may act in concert with spo0H (a sigma factor) to control the expression of some genes that are critical to the sporulation process.</text>
</comment>
<dbReference type="SUPFAM" id="SSF52172">
    <property type="entry name" value="CheY-like"/>
    <property type="match status" value="1"/>
</dbReference>
<dbReference type="PROSITE" id="PS50110">
    <property type="entry name" value="RESPONSE_REGULATORY"/>
    <property type="match status" value="1"/>
</dbReference>
<dbReference type="CDD" id="cd17542">
    <property type="entry name" value="REC_CheY"/>
    <property type="match status" value="1"/>
</dbReference>
<accession>A0A6S6R8R6</accession>
<dbReference type="PANTHER" id="PTHR43228:SF1">
    <property type="entry name" value="TWO-COMPONENT RESPONSE REGULATOR ARR22"/>
    <property type="match status" value="1"/>
</dbReference>
<dbReference type="SMART" id="SM00448">
    <property type="entry name" value="REC"/>
    <property type="match status" value="1"/>
</dbReference>
<gene>
    <name evidence="5" type="primary">cheY_2</name>
    <name evidence="5" type="ORF">acsn021_32610</name>
</gene>
<feature type="domain" description="Response regulatory" evidence="4">
    <location>
        <begin position="3"/>
        <end position="118"/>
    </location>
</feature>
<dbReference type="Gene3D" id="3.40.50.2300">
    <property type="match status" value="1"/>
</dbReference>
<evidence type="ECO:0000256" key="2">
    <source>
        <dbReference type="ARBA" id="ARBA00024867"/>
    </source>
</evidence>
<dbReference type="EMBL" id="AP023367">
    <property type="protein sequence ID" value="BCJ95692.1"/>
    <property type="molecule type" value="Genomic_DNA"/>
</dbReference>
<evidence type="ECO:0000313" key="6">
    <source>
        <dbReference type="Proteomes" id="UP000515561"/>
    </source>
</evidence>
<evidence type="ECO:0000256" key="3">
    <source>
        <dbReference type="PROSITE-ProRule" id="PRU00169"/>
    </source>
</evidence>
<dbReference type="RefSeq" id="WP_184093523.1">
    <property type="nucleotide sequence ID" value="NZ_AP023367.1"/>
</dbReference>
<name>A0A6S6R8R6_9FIRM</name>
<keyword evidence="6" id="KW-1185">Reference proteome</keyword>
<reference evidence="5 6" key="1">
    <citation type="journal article" date="2016" name="Int. J. Syst. Evol. Microbiol.">
        <title>Descriptions of Anaerotaenia torta gen. nov., sp. nov. and Anaerocolumna cellulosilytica gen. nov., sp. nov. isolated from a methanogenic reactor of cattle waste.</title>
        <authorList>
            <person name="Uek A."/>
            <person name="Ohtaki Y."/>
            <person name="Kaku N."/>
            <person name="Ueki K."/>
        </authorList>
    </citation>
    <scope>NUCLEOTIDE SEQUENCE [LARGE SCALE GENOMIC DNA]</scope>
    <source>
        <strain evidence="5 6">SN021</strain>
    </source>
</reference>
<dbReference type="KEGG" id="acel:acsn021_32610"/>
<protein>
    <recommendedName>
        <fullName evidence="1">Stage 0 sporulation protein A homolog</fullName>
    </recommendedName>
</protein>
<feature type="modified residue" description="4-aspartylphosphate" evidence="3">
    <location>
        <position position="53"/>
    </location>
</feature>
<dbReference type="Proteomes" id="UP000515561">
    <property type="component" value="Chromosome"/>
</dbReference>
<dbReference type="InterPro" id="IPR011006">
    <property type="entry name" value="CheY-like_superfamily"/>
</dbReference>
<evidence type="ECO:0000256" key="1">
    <source>
        <dbReference type="ARBA" id="ARBA00018672"/>
    </source>
</evidence>
<dbReference type="GO" id="GO:0000160">
    <property type="term" value="P:phosphorelay signal transduction system"/>
    <property type="evidence" value="ECO:0007669"/>
    <property type="project" value="InterPro"/>
</dbReference>
<sequence length="120" mass="13208">MKRILIVDDASFMRLAINEALVNSGFEVAGEAEDGKEAIEQYKLLKPDAVTMDITMPVMSGLEALKEIMKLDPNAKVLMISALGQDTQVKEAILNGAKSFIVKPFQEEKVVQVLNKILES</sequence>
<dbReference type="InterPro" id="IPR001789">
    <property type="entry name" value="Sig_transdc_resp-reg_receiver"/>
</dbReference>
<evidence type="ECO:0000259" key="4">
    <source>
        <dbReference type="PROSITE" id="PS50110"/>
    </source>
</evidence>
<dbReference type="AlphaFoldDB" id="A0A6S6R8R6"/>
<proteinExistence type="predicted"/>
<evidence type="ECO:0000313" key="5">
    <source>
        <dbReference type="EMBL" id="BCJ95692.1"/>
    </source>
</evidence>
<keyword evidence="3" id="KW-0597">Phosphoprotein</keyword>
<dbReference type="PANTHER" id="PTHR43228">
    <property type="entry name" value="TWO-COMPONENT RESPONSE REGULATOR"/>
    <property type="match status" value="1"/>
</dbReference>
<organism evidence="5 6">
    <name type="scientific">Anaerocolumna cellulosilytica</name>
    <dbReference type="NCBI Taxonomy" id="433286"/>
    <lineage>
        <taxon>Bacteria</taxon>
        <taxon>Bacillati</taxon>
        <taxon>Bacillota</taxon>
        <taxon>Clostridia</taxon>
        <taxon>Lachnospirales</taxon>
        <taxon>Lachnospiraceae</taxon>
        <taxon>Anaerocolumna</taxon>
    </lineage>
</organism>
<dbReference type="InterPro" id="IPR052048">
    <property type="entry name" value="ST_Response_Regulator"/>
</dbReference>
<dbReference type="Pfam" id="PF00072">
    <property type="entry name" value="Response_reg"/>
    <property type="match status" value="1"/>
</dbReference>